<dbReference type="AlphaFoldDB" id="A0A8S3SYB8"/>
<gene>
    <name evidence="2" type="ORF">MEDL_39739</name>
</gene>
<accession>A0A8S3SYB8</accession>
<feature type="compositionally biased region" description="Polar residues" evidence="1">
    <location>
        <begin position="71"/>
        <end position="100"/>
    </location>
</feature>
<organism evidence="2 3">
    <name type="scientific">Mytilus edulis</name>
    <name type="common">Blue mussel</name>
    <dbReference type="NCBI Taxonomy" id="6550"/>
    <lineage>
        <taxon>Eukaryota</taxon>
        <taxon>Metazoa</taxon>
        <taxon>Spiralia</taxon>
        <taxon>Lophotrochozoa</taxon>
        <taxon>Mollusca</taxon>
        <taxon>Bivalvia</taxon>
        <taxon>Autobranchia</taxon>
        <taxon>Pteriomorphia</taxon>
        <taxon>Mytilida</taxon>
        <taxon>Mytiloidea</taxon>
        <taxon>Mytilidae</taxon>
        <taxon>Mytilinae</taxon>
        <taxon>Mytilus</taxon>
    </lineage>
</organism>
<feature type="compositionally biased region" description="Basic and acidic residues" evidence="1">
    <location>
        <begin position="142"/>
        <end position="151"/>
    </location>
</feature>
<feature type="region of interest" description="Disordered" evidence="1">
    <location>
        <begin position="71"/>
        <end position="202"/>
    </location>
</feature>
<evidence type="ECO:0000313" key="3">
    <source>
        <dbReference type="Proteomes" id="UP000683360"/>
    </source>
</evidence>
<protein>
    <submittedName>
        <fullName evidence="2">SAS-6</fullName>
    </submittedName>
</protein>
<comment type="caution">
    <text evidence="2">The sequence shown here is derived from an EMBL/GenBank/DDBJ whole genome shotgun (WGS) entry which is preliminary data.</text>
</comment>
<name>A0A8S3SYB8_MYTED</name>
<feature type="compositionally biased region" description="Polar residues" evidence="1">
    <location>
        <begin position="161"/>
        <end position="190"/>
    </location>
</feature>
<dbReference type="EMBL" id="CAJPWZ010001922">
    <property type="protein sequence ID" value="CAG2226655.1"/>
    <property type="molecule type" value="Genomic_DNA"/>
</dbReference>
<evidence type="ECO:0000313" key="2">
    <source>
        <dbReference type="EMBL" id="CAG2226655.1"/>
    </source>
</evidence>
<sequence>MRVGDLTQTHTIYNSGVEYQEIIPTEPQSLNHGSEDLLNSYYNSGVVPKIIPTDNHKPPVEDLTQTHTIITQGRSTRNYPNRQPQVQYNPGNPRRTTIPQPSGGRGGPPPPIPEEIRPHHHSPASNHSGGDKENDPPLDPKYLQKSDDAIHIRGLGPRTHSPPTISSSAPNLNSVRLSQQGIVPRTTQPPLASAYFPGQKMS</sequence>
<reference evidence="2" key="1">
    <citation type="submission" date="2021-03" db="EMBL/GenBank/DDBJ databases">
        <authorList>
            <person name="Bekaert M."/>
        </authorList>
    </citation>
    <scope>NUCLEOTIDE SEQUENCE</scope>
</reference>
<proteinExistence type="predicted"/>
<keyword evidence="3" id="KW-1185">Reference proteome</keyword>
<evidence type="ECO:0000256" key="1">
    <source>
        <dbReference type="SAM" id="MobiDB-lite"/>
    </source>
</evidence>
<dbReference type="Proteomes" id="UP000683360">
    <property type="component" value="Unassembled WGS sequence"/>
</dbReference>
<dbReference type="OrthoDB" id="6142448at2759"/>